<organism evidence="1 2">
    <name type="scientific">Ramlibacter algicola</name>
    <dbReference type="NCBI Taxonomy" id="2795217"/>
    <lineage>
        <taxon>Bacteria</taxon>
        <taxon>Pseudomonadati</taxon>
        <taxon>Pseudomonadota</taxon>
        <taxon>Betaproteobacteria</taxon>
        <taxon>Burkholderiales</taxon>
        <taxon>Comamonadaceae</taxon>
        <taxon>Ramlibacter</taxon>
    </lineage>
</organism>
<name>A0A934UQF3_9BURK</name>
<keyword evidence="2" id="KW-1185">Reference proteome</keyword>
<dbReference type="Pfam" id="PF12244">
    <property type="entry name" value="DUF3606"/>
    <property type="match status" value="1"/>
</dbReference>
<dbReference type="InterPro" id="IPR022037">
    <property type="entry name" value="DUF3606"/>
</dbReference>
<dbReference type="Proteomes" id="UP000617041">
    <property type="component" value="Unassembled WGS sequence"/>
</dbReference>
<protein>
    <submittedName>
        <fullName evidence="1">DUF3606 domain-containing protein</fullName>
    </submittedName>
</protein>
<dbReference type="RefSeq" id="WP_200786293.1">
    <property type="nucleotide sequence ID" value="NZ_JAEDAO010000001.1"/>
</dbReference>
<sequence length="66" mass="7222">MAETTDRIDLNDAAACDQWARKLDATPEELKEAVRAVGANPSDVEAHLKGVRTTTNSDRVKEALKK</sequence>
<dbReference type="EMBL" id="JAEDAO010000001">
    <property type="protein sequence ID" value="MBK0391477.1"/>
    <property type="molecule type" value="Genomic_DNA"/>
</dbReference>
<proteinExistence type="predicted"/>
<evidence type="ECO:0000313" key="2">
    <source>
        <dbReference type="Proteomes" id="UP000617041"/>
    </source>
</evidence>
<gene>
    <name evidence="1" type="ORF">I8E28_02630</name>
</gene>
<evidence type="ECO:0000313" key="1">
    <source>
        <dbReference type="EMBL" id="MBK0391477.1"/>
    </source>
</evidence>
<reference evidence="1" key="1">
    <citation type="submission" date="2020-12" db="EMBL/GenBank/DDBJ databases">
        <title>Ramlibacter sp. nov., isolated from a freshwater alga, Cryptomonas.</title>
        <authorList>
            <person name="Kim H.M."/>
            <person name="Jeon C.O."/>
        </authorList>
    </citation>
    <scope>NUCLEOTIDE SEQUENCE</scope>
    <source>
        <strain evidence="1">CrO1</strain>
    </source>
</reference>
<comment type="caution">
    <text evidence="1">The sequence shown here is derived from an EMBL/GenBank/DDBJ whole genome shotgun (WGS) entry which is preliminary data.</text>
</comment>
<accession>A0A934UQF3</accession>
<dbReference type="AlphaFoldDB" id="A0A934UQF3"/>